<evidence type="ECO:0000256" key="2">
    <source>
        <dbReference type="ARBA" id="ARBA00022475"/>
    </source>
</evidence>
<comment type="similarity">
    <text evidence="6">Belongs to the ABC-4 integral membrane protein family.</text>
</comment>
<feature type="domain" description="ABC3 transporter permease C-terminal" evidence="8">
    <location>
        <begin position="282"/>
        <end position="397"/>
    </location>
</feature>
<evidence type="ECO:0000313" key="10">
    <source>
        <dbReference type="EMBL" id="AHG88138.1"/>
    </source>
</evidence>
<keyword evidence="3 7" id="KW-0812">Transmembrane</keyword>
<dbReference type="Pfam" id="PF02687">
    <property type="entry name" value="FtsX"/>
    <property type="match status" value="2"/>
</dbReference>
<reference evidence="10 11" key="1">
    <citation type="journal article" date="2014" name="Genome Announc.">
        <title>Genome Sequence and Methylome of Soil Bacterium Gemmatirosa kalamazoonensis KBS708T, a Member of the Rarely Cultivated Gemmatimonadetes Phylum.</title>
        <authorList>
            <person name="Debruyn J.M."/>
            <person name="Radosevich M."/>
            <person name="Wommack K.E."/>
            <person name="Polson S.W."/>
            <person name="Hauser L.J."/>
            <person name="Fawaz M.N."/>
            <person name="Korlach J."/>
            <person name="Tsai Y.C."/>
        </authorList>
    </citation>
    <scope>NUCLEOTIDE SEQUENCE [LARGE SCALE GENOMIC DNA]</scope>
    <source>
        <strain evidence="10 11">KBS708</strain>
    </source>
</reference>
<keyword evidence="4 7" id="KW-1133">Transmembrane helix</keyword>
<dbReference type="PANTHER" id="PTHR30572">
    <property type="entry name" value="MEMBRANE COMPONENT OF TRANSPORTER-RELATED"/>
    <property type="match status" value="1"/>
</dbReference>
<keyword evidence="5 7" id="KW-0472">Membrane</keyword>
<feature type="transmembrane region" description="Helical" evidence="7">
    <location>
        <begin position="772"/>
        <end position="792"/>
    </location>
</feature>
<feature type="transmembrane region" description="Helical" evidence="7">
    <location>
        <begin position="372"/>
        <end position="393"/>
    </location>
</feature>
<dbReference type="EMBL" id="CP007128">
    <property type="protein sequence ID" value="AHG88138.1"/>
    <property type="molecule type" value="Genomic_DNA"/>
</dbReference>
<feature type="transmembrane region" description="Helical" evidence="7">
    <location>
        <begin position="326"/>
        <end position="348"/>
    </location>
</feature>
<dbReference type="STRING" id="861299.J421_0601"/>
<keyword evidence="11" id="KW-1185">Reference proteome</keyword>
<evidence type="ECO:0000256" key="4">
    <source>
        <dbReference type="ARBA" id="ARBA00022989"/>
    </source>
</evidence>
<dbReference type="AlphaFoldDB" id="W0RFH3"/>
<name>W0RFH3_9BACT</name>
<evidence type="ECO:0000256" key="3">
    <source>
        <dbReference type="ARBA" id="ARBA00022692"/>
    </source>
</evidence>
<protein>
    <submittedName>
        <fullName evidence="10">Permease</fullName>
    </submittedName>
</protein>
<dbReference type="HOGENOM" id="CLU_009433_1_0_0"/>
<evidence type="ECO:0000313" key="11">
    <source>
        <dbReference type="Proteomes" id="UP000019151"/>
    </source>
</evidence>
<dbReference type="KEGG" id="gba:J421_0601"/>
<evidence type="ECO:0000256" key="7">
    <source>
        <dbReference type="SAM" id="Phobius"/>
    </source>
</evidence>
<dbReference type="RefSeq" id="WP_025409684.1">
    <property type="nucleotide sequence ID" value="NZ_CP007128.1"/>
</dbReference>
<gene>
    <name evidence="10" type="ORF">J421_0601</name>
</gene>
<comment type="subcellular location">
    <subcellularLocation>
        <location evidence="1">Cell membrane</location>
        <topology evidence="1">Multi-pass membrane protein</topology>
    </subcellularLocation>
</comment>
<feature type="transmembrane region" description="Helical" evidence="7">
    <location>
        <begin position="276"/>
        <end position="299"/>
    </location>
</feature>
<dbReference type="InterPro" id="IPR025857">
    <property type="entry name" value="MacB_PCD"/>
</dbReference>
<dbReference type="InterPro" id="IPR050250">
    <property type="entry name" value="Macrolide_Exporter_MacB"/>
</dbReference>
<feature type="transmembrane region" description="Helical" evidence="7">
    <location>
        <begin position="422"/>
        <end position="442"/>
    </location>
</feature>
<evidence type="ECO:0000259" key="9">
    <source>
        <dbReference type="Pfam" id="PF12704"/>
    </source>
</evidence>
<accession>W0RFH3</accession>
<evidence type="ECO:0000256" key="1">
    <source>
        <dbReference type="ARBA" id="ARBA00004651"/>
    </source>
</evidence>
<feature type="domain" description="MacB-like periplasmic core" evidence="9">
    <location>
        <begin position="23"/>
        <end position="241"/>
    </location>
</feature>
<dbReference type="Pfam" id="PF12704">
    <property type="entry name" value="MacB_PCD"/>
    <property type="match status" value="2"/>
</dbReference>
<feature type="transmembrane region" description="Helical" evidence="7">
    <location>
        <begin position="21"/>
        <end position="48"/>
    </location>
</feature>
<feature type="domain" description="MacB-like periplasmic core" evidence="9">
    <location>
        <begin position="527"/>
        <end position="649"/>
    </location>
</feature>
<dbReference type="eggNOG" id="COG0577">
    <property type="taxonomic scope" value="Bacteria"/>
</dbReference>
<dbReference type="InParanoid" id="W0RFH3"/>
<evidence type="ECO:0000256" key="5">
    <source>
        <dbReference type="ARBA" id="ARBA00023136"/>
    </source>
</evidence>
<sequence length="809" mass="84679">MHAVLHDLRYAARLLRRAPGFAAVVIATLTVGIGAVTAIFTVVNAVLLRPLPFHEPERVVQVWSGSGARAHGPTSPANFLDWRAATSAFDAVAAEDFRWVNLPAGAMDGAPPQRLYAGLVSPAFFRAVGVGPVVGRGFAPDEERTDARVAVLGHAVWVGRFGGDRGVVGRTITLDGEAYQIVGVMPRGFDFPGPLVGTPVELWLPLAWAPGQADRGIRRLGITARLRPGVSLAQAQREVDAVAARLAALYPRVNADVRIRLVPLREELVGSSERPLLVLLGAVGLVLLIACANVANLLLARAHARDREVALRAALGARRRRIVRQLLAESVVLALAGGALGTLAATWLTKALVVLAADALPRAAEVSVDGRALLFALATAVVTGLLFGAAPALRLSGGSADAALRQGRTLTAGPRWQRLRGALVVAEVAMALVLLVGAGLLVRSLDRLLRVDPGFDPTHVLAARVDLPEPAYAAPERQTRFVIDALDRLAAADGATAAAIDYLPFSGGDAYLDVTIDGRPAATPAEQPAAHYRAVGGDYFAAMRIPVLAGRALGAADRAGAPPVAVVNAAFVRAYWRGVDPPSVLGRRVRAGSSASDGPWLTVVGVVADVKHWGLDDHASPELYRPLLQAPSAHVTFVLRGPDAATQAASMKRALRAVDPDQPVTIAPLSSLVSASTIAQRFRSALLGAFAAVALVLALGGIYGVISYGVARRTREIGVRIALGAQRVEVVGLVLREGMRLTALGLALGVVSALWLTRLLRGMLFEVTPTDAATFAGVSVLLAAAALAANYVPARRASRVDPLAAIRSE</sequence>
<evidence type="ECO:0000256" key="6">
    <source>
        <dbReference type="ARBA" id="ARBA00038076"/>
    </source>
</evidence>
<proteinExistence type="inferred from homology"/>
<organism evidence="10 11">
    <name type="scientific">Gemmatirosa kalamazoonensis</name>
    <dbReference type="NCBI Taxonomy" id="861299"/>
    <lineage>
        <taxon>Bacteria</taxon>
        <taxon>Pseudomonadati</taxon>
        <taxon>Gemmatimonadota</taxon>
        <taxon>Gemmatimonadia</taxon>
        <taxon>Gemmatimonadales</taxon>
        <taxon>Gemmatimonadaceae</taxon>
        <taxon>Gemmatirosa</taxon>
    </lineage>
</organism>
<dbReference type="InterPro" id="IPR003838">
    <property type="entry name" value="ABC3_permease_C"/>
</dbReference>
<feature type="transmembrane region" description="Helical" evidence="7">
    <location>
        <begin position="741"/>
        <end position="760"/>
    </location>
</feature>
<dbReference type="InterPro" id="IPR017800">
    <property type="entry name" value="ADOP"/>
</dbReference>
<dbReference type="GO" id="GO:0022857">
    <property type="term" value="F:transmembrane transporter activity"/>
    <property type="evidence" value="ECO:0007669"/>
    <property type="project" value="TreeGrafter"/>
</dbReference>
<feature type="domain" description="ABC3 transporter permease C-terminal" evidence="8">
    <location>
        <begin position="689"/>
        <end position="802"/>
    </location>
</feature>
<evidence type="ECO:0000259" key="8">
    <source>
        <dbReference type="Pfam" id="PF02687"/>
    </source>
</evidence>
<dbReference type="GO" id="GO:0005886">
    <property type="term" value="C:plasma membrane"/>
    <property type="evidence" value="ECO:0007669"/>
    <property type="project" value="UniProtKB-SubCell"/>
</dbReference>
<feature type="transmembrane region" description="Helical" evidence="7">
    <location>
        <begin position="686"/>
        <end position="711"/>
    </location>
</feature>
<keyword evidence="2" id="KW-1003">Cell membrane</keyword>
<dbReference type="NCBIfam" id="TIGR03434">
    <property type="entry name" value="ADOP"/>
    <property type="match status" value="1"/>
</dbReference>
<dbReference type="Proteomes" id="UP000019151">
    <property type="component" value="Chromosome"/>
</dbReference>
<dbReference type="PANTHER" id="PTHR30572:SF4">
    <property type="entry name" value="ABC TRANSPORTER PERMEASE YTRF"/>
    <property type="match status" value="1"/>
</dbReference>